<evidence type="ECO:0000256" key="3">
    <source>
        <dbReference type="ARBA" id="ARBA00022884"/>
    </source>
</evidence>
<keyword evidence="3 6" id="KW-0694">RNA-binding</keyword>
<dbReference type="GO" id="GO:0003723">
    <property type="term" value="F:RNA binding"/>
    <property type="evidence" value="ECO:0007669"/>
    <property type="project" value="UniProtKB-UniRule"/>
</dbReference>
<dbReference type="RefSeq" id="WP_197011126.1">
    <property type="nucleotide sequence ID" value="NZ_BAABES010000020.1"/>
</dbReference>
<evidence type="ECO:0000256" key="1">
    <source>
        <dbReference type="ARBA" id="ARBA00005952"/>
    </source>
</evidence>
<dbReference type="GO" id="GO:0006353">
    <property type="term" value="P:DNA-templated transcription termination"/>
    <property type="evidence" value="ECO:0007669"/>
    <property type="project" value="UniProtKB-UniRule"/>
</dbReference>
<evidence type="ECO:0000256" key="6">
    <source>
        <dbReference type="HAMAP-Rule" id="MF_00073"/>
    </source>
</evidence>
<evidence type="ECO:0000259" key="7">
    <source>
        <dbReference type="Pfam" id="PF01029"/>
    </source>
</evidence>
<keyword evidence="9" id="KW-1185">Reference proteome</keyword>
<dbReference type="HAMAP" id="MF_00073">
    <property type="entry name" value="NusB"/>
    <property type="match status" value="1"/>
</dbReference>
<keyword evidence="2 6" id="KW-0889">Transcription antitermination</keyword>
<accession>A0A931GIK9</accession>
<dbReference type="GO" id="GO:0005829">
    <property type="term" value="C:cytosol"/>
    <property type="evidence" value="ECO:0007669"/>
    <property type="project" value="TreeGrafter"/>
</dbReference>
<comment type="caution">
    <text evidence="8">The sequence shown here is derived from an EMBL/GenBank/DDBJ whole genome shotgun (WGS) entry which is preliminary data.</text>
</comment>
<feature type="domain" description="NusB/RsmB/TIM44" evidence="7">
    <location>
        <begin position="6"/>
        <end position="130"/>
    </location>
</feature>
<dbReference type="InterPro" id="IPR006027">
    <property type="entry name" value="NusB_RsmB_TIM44"/>
</dbReference>
<dbReference type="PANTHER" id="PTHR11078">
    <property type="entry name" value="N UTILIZATION SUBSTANCE PROTEIN B-RELATED"/>
    <property type="match status" value="1"/>
</dbReference>
<evidence type="ECO:0000313" key="9">
    <source>
        <dbReference type="Proteomes" id="UP000614047"/>
    </source>
</evidence>
<dbReference type="SUPFAM" id="SSF48013">
    <property type="entry name" value="NusB-like"/>
    <property type="match status" value="1"/>
</dbReference>
<evidence type="ECO:0000256" key="5">
    <source>
        <dbReference type="ARBA" id="ARBA00023163"/>
    </source>
</evidence>
<dbReference type="AlphaFoldDB" id="A0A931GIK9"/>
<dbReference type="Gene3D" id="1.10.940.10">
    <property type="entry name" value="NusB-like"/>
    <property type="match status" value="1"/>
</dbReference>
<evidence type="ECO:0000256" key="2">
    <source>
        <dbReference type="ARBA" id="ARBA00022814"/>
    </source>
</evidence>
<evidence type="ECO:0000313" key="8">
    <source>
        <dbReference type="EMBL" id="MBG6088400.1"/>
    </source>
</evidence>
<dbReference type="InterPro" id="IPR035926">
    <property type="entry name" value="NusB-like_sf"/>
</dbReference>
<dbReference type="Pfam" id="PF01029">
    <property type="entry name" value="NusB"/>
    <property type="match status" value="1"/>
</dbReference>
<name>A0A931GIK9_9ACTN</name>
<dbReference type="GO" id="GO:0031564">
    <property type="term" value="P:transcription antitermination"/>
    <property type="evidence" value="ECO:0007669"/>
    <property type="project" value="UniProtKB-KW"/>
</dbReference>
<dbReference type="Proteomes" id="UP000614047">
    <property type="component" value="Unassembled WGS sequence"/>
</dbReference>
<keyword evidence="5 6" id="KW-0804">Transcription</keyword>
<organism evidence="8 9">
    <name type="scientific">Actinomadura viridis</name>
    <dbReference type="NCBI Taxonomy" id="58110"/>
    <lineage>
        <taxon>Bacteria</taxon>
        <taxon>Bacillati</taxon>
        <taxon>Actinomycetota</taxon>
        <taxon>Actinomycetes</taxon>
        <taxon>Streptosporangiales</taxon>
        <taxon>Thermomonosporaceae</taxon>
        <taxon>Actinomadura</taxon>
    </lineage>
</organism>
<protein>
    <recommendedName>
        <fullName evidence="6">Transcription antitermination protein NusB</fullName>
    </recommendedName>
    <alternativeName>
        <fullName evidence="6">Antitermination factor NusB</fullName>
    </alternativeName>
</protein>
<dbReference type="InterPro" id="IPR011605">
    <property type="entry name" value="NusB_fam"/>
</dbReference>
<evidence type="ECO:0000256" key="4">
    <source>
        <dbReference type="ARBA" id="ARBA00023015"/>
    </source>
</evidence>
<keyword evidence="4 6" id="KW-0805">Transcription regulation</keyword>
<comment type="similarity">
    <text evidence="1 6">Belongs to the NusB family.</text>
</comment>
<dbReference type="PANTHER" id="PTHR11078:SF3">
    <property type="entry name" value="ANTITERMINATION NUSB DOMAIN-CONTAINING PROTEIN"/>
    <property type="match status" value="1"/>
</dbReference>
<gene>
    <name evidence="6" type="primary">nusB</name>
    <name evidence="8" type="ORF">IW256_002513</name>
</gene>
<dbReference type="NCBIfam" id="TIGR01951">
    <property type="entry name" value="nusB"/>
    <property type="match status" value="1"/>
</dbReference>
<comment type="function">
    <text evidence="6">Involved in transcription antitermination. Required for transcription of ribosomal RNA (rRNA) genes. Binds specifically to the boxA antiterminator sequence of the ribosomal RNA (rrn) operons.</text>
</comment>
<proteinExistence type="inferred from homology"/>
<reference evidence="8" key="1">
    <citation type="submission" date="2020-11" db="EMBL/GenBank/DDBJ databases">
        <title>Sequencing the genomes of 1000 actinobacteria strains.</title>
        <authorList>
            <person name="Klenk H.-P."/>
        </authorList>
    </citation>
    <scope>NUCLEOTIDE SEQUENCE</scope>
    <source>
        <strain evidence="8">DSM 43175</strain>
    </source>
</reference>
<sequence length="140" mass="15555">MSARTKARRLALDVLFAAELREEEPTAVLAQRGRPNTGELSEYGHAVRLIEGVQEHRERIDELIATYATGWTLDRMPVVDRNVLRMGAFELLWVDDVPDAVAVAEAVALATDLSTDESPRFVNGLLSRLQQLKPSLSLES</sequence>
<dbReference type="EMBL" id="JADOUA010000001">
    <property type="protein sequence ID" value="MBG6088400.1"/>
    <property type="molecule type" value="Genomic_DNA"/>
</dbReference>